<accession>A0ABT0EHH0</accession>
<dbReference type="EMBL" id="JAKNRV010000099">
    <property type="protein sequence ID" value="MCK1785177.1"/>
    <property type="molecule type" value="Genomic_DNA"/>
</dbReference>
<reference evidence="2 3" key="1">
    <citation type="submission" date="2022-02" db="EMBL/GenBank/DDBJ databases">
        <title>Comparative genomics of the first Antarctic Pseudomonas spp. capable of biotransforming 2,4,6-Trinitrotoluene.</title>
        <authorList>
            <person name="Cabrera M.A."/>
            <person name="Marquez S.L."/>
            <person name="Perez-Donoso J.M."/>
        </authorList>
    </citation>
    <scope>NUCLEOTIDE SEQUENCE [LARGE SCALE GENOMIC DNA]</scope>
    <source>
        <strain evidence="2 3">TNT11</strain>
    </source>
</reference>
<gene>
    <name evidence="2" type="ORF">L9Z73_12700</name>
</gene>
<evidence type="ECO:0000313" key="2">
    <source>
        <dbReference type="EMBL" id="MCK1785177.1"/>
    </source>
</evidence>
<keyword evidence="3" id="KW-1185">Reference proteome</keyword>
<proteinExistence type="predicted"/>
<organism evidence="2 3">
    <name type="scientific">Pseudomonas emilianonis</name>
    <dbReference type="NCBI Taxonomy" id="2915812"/>
    <lineage>
        <taxon>Bacteria</taxon>
        <taxon>Pseudomonadati</taxon>
        <taxon>Pseudomonadota</taxon>
        <taxon>Gammaproteobacteria</taxon>
        <taxon>Pseudomonadales</taxon>
        <taxon>Pseudomonadaceae</taxon>
        <taxon>Pseudomonas</taxon>
    </lineage>
</organism>
<comment type="caution">
    <text evidence="2">The sequence shown here is derived from an EMBL/GenBank/DDBJ whole genome shotgun (WGS) entry which is preliminary data.</text>
</comment>
<sequence length="1088" mass="117963">MNMINFNNRAVSNSYREVQGESVAPPSAEITRTDTRSDVHRGKRSLEFSDSPEARATADAQVAGAFANALATRSYQTAIKPPDVQVPLESTLGRWRAHLDSAFKSPGFLAWAKAQGLDTTSLKLDPARKELTGIVDGKTHTFSMKDDSGWSDVSRTLLSIAKVIAPNPGHAFLYPWPEGKVPLSTVGHFYDEPIDLTPKQATLHRKALSEGGGFKFKPLANASLRSIEALKQQTEALGDDANRHALIAALRSQDDDASGNINLDKVKIPIDPRSGLFIREQHREMSVAQFLKHEGNKVPINSKQALELARAQSFDLAHRAPGVDSGGVRPLTVLLGATSLRKMRTVVDGWKKQQMAQVSNTPAGAGPSSLLALLISSLPEASRKLIADNPALAMDQLIRSPEAQALGKDIQSKIKIVETPTSAIESVSAALVQELDPLAGTSRHNLAGYNLYGEDNAGASTADIVERFTTHLKSRVGAELAPLAARLLLSVAAPELLVIDTPPNLVLGSHTWANFAIEVSRIEQQVPGASANMTFSQVMAFGDALPVSLQGDDELGVAARHAVIDWGIANGVVKSRTDQDYSPAEILHAQSLLNKQQKELSWAKNVLGSSPPTRRELALAELKRVFPDVDPTLAVLQAPWVKHDPVSLLDIYMTGKIEPDSWESIDEKTFPYEAMKSRFSQLVPDINVVFSNKFEEVKKDHGSAWAITFKYQLSLLPKADREHISRSTVTFLEVSRPYLKTELNPRGSNLFPGHRPRTPTAQELEELKGRHGLLMKVEGSDGKVSYYNYLPGSGKIVKEKGFPGDQTNADDAAYFGGDTKGRVSGTHNIYKQFGAVNSDRDPPESDDGRRGVYFSARSGALASTTASFFTRDIYALKNQAAGITELEKGKAYDQNLKDFFLSLVPFYDGIQDAIKGNVAGAIFNIGFDILGFFLPGIGAARKASKAGKGALNIIKSGALAGIGASVGFTDSVDIVKNLNKGGARGYKDINKLAGKGDEILSRLKGNYRRYEPSVNYKEGDIVRGFARYDDGGLWDPVVAILKKGSWYAYSTLTKTPYGPQILQFGVASALAKPSLMPEVSKQVMPVNS</sequence>
<evidence type="ECO:0000313" key="3">
    <source>
        <dbReference type="Proteomes" id="UP001317085"/>
    </source>
</evidence>
<dbReference type="Proteomes" id="UP001317085">
    <property type="component" value="Unassembled WGS sequence"/>
</dbReference>
<feature type="compositionally biased region" description="Basic and acidic residues" evidence="1">
    <location>
        <begin position="31"/>
        <end position="47"/>
    </location>
</feature>
<name>A0ABT0EHH0_9PSED</name>
<evidence type="ECO:0000256" key="1">
    <source>
        <dbReference type="SAM" id="MobiDB-lite"/>
    </source>
</evidence>
<protein>
    <submittedName>
        <fullName evidence="2">Uncharacterized protein</fullName>
    </submittedName>
</protein>
<feature type="region of interest" description="Disordered" evidence="1">
    <location>
        <begin position="17"/>
        <end position="54"/>
    </location>
</feature>
<dbReference type="RefSeq" id="WP_247401428.1">
    <property type="nucleotide sequence ID" value="NZ_JAKNRV010000099.1"/>
</dbReference>